<dbReference type="SUPFAM" id="SSF51735">
    <property type="entry name" value="NAD(P)-binding Rossmann-fold domains"/>
    <property type="match status" value="1"/>
</dbReference>
<dbReference type="Gene3D" id="3.40.50.720">
    <property type="entry name" value="NAD(P)-binding Rossmann-like Domain"/>
    <property type="match status" value="1"/>
</dbReference>
<dbReference type="Pfam" id="PF00107">
    <property type="entry name" value="ADH_zinc_N"/>
    <property type="match status" value="1"/>
</dbReference>
<dbReference type="PANTHER" id="PTHR42940">
    <property type="entry name" value="ALCOHOL DEHYDROGENASE 1-RELATED"/>
    <property type="match status" value="1"/>
</dbReference>
<evidence type="ECO:0000256" key="2">
    <source>
        <dbReference type="ARBA" id="ARBA00022723"/>
    </source>
</evidence>
<dbReference type="Gene3D" id="3.90.180.10">
    <property type="entry name" value="Medium-chain alcohol dehydrogenases, catalytic domain"/>
    <property type="match status" value="1"/>
</dbReference>
<feature type="domain" description="Alcohol dehydrogenase-like C-terminal" evidence="5">
    <location>
        <begin position="83"/>
        <end position="223"/>
    </location>
</feature>
<dbReference type="Proteomes" id="UP001498476">
    <property type="component" value="Unassembled WGS sequence"/>
</dbReference>
<comment type="caution">
    <text evidence="6">The sequence shown here is derived from an EMBL/GenBank/DDBJ whole genome shotgun (WGS) entry which is preliminary data.</text>
</comment>
<sequence length="262" mass="28269">MLAAVVERFGQPYTMKQIPRPLSPDGLFSILPSRGRQVAPLPDGLSATQAAPLMCVGLTIWAALHHERVKSAGRVGIIGAGGGLGHLGVQFAAHLGKEVLAIDANDQSLELVRRIKTGLGLVQSRIHIADARITDMDDMRLIGQDSSGAPSTELGLDAVILLPEPQRAFDMGMKLLRNHGTMVVVSFPQEKLAVSAHDLVFRDISVVGSLVGRNHQLREMLNFAMLHRVSAEIKTFPFGQLNELVQKSHQGVGGKMVIDMTL</sequence>
<keyword evidence="4" id="KW-0560">Oxidoreductase</keyword>
<evidence type="ECO:0000259" key="5">
    <source>
        <dbReference type="Pfam" id="PF00107"/>
    </source>
</evidence>
<keyword evidence="7" id="KW-1185">Reference proteome</keyword>
<evidence type="ECO:0000313" key="6">
    <source>
        <dbReference type="EMBL" id="KAK7417702.1"/>
    </source>
</evidence>
<accession>A0ABR1H997</accession>
<keyword evidence="3" id="KW-0862">Zinc</keyword>
<evidence type="ECO:0000313" key="7">
    <source>
        <dbReference type="Proteomes" id="UP001498476"/>
    </source>
</evidence>
<dbReference type="PANTHER" id="PTHR42940:SF8">
    <property type="entry name" value="VACUOLAR PROTEIN SORTING-ASSOCIATED PROTEIN 11"/>
    <property type="match status" value="1"/>
</dbReference>
<dbReference type="InterPro" id="IPR036291">
    <property type="entry name" value="NAD(P)-bd_dom_sf"/>
</dbReference>
<dbReference type="InterPro" id="IPR013149">
    <property type="entry name" value="ADH-like_C"/>
</dbReference>
<name>A0ABR1H997_9HYPO</name>
<keyword evidence="2" id="KW-0479">Metal-binding</keyword>
<organism evidence="6 7">
    <name type="scientific">Neonectria punicea</name>
    <dbReference type="NCBI Taxonomy" id="979145"/>
    <lineage>
        <taxon>Eukaryota</taxon>
        <taxon>Fungi</taxon>
        <taxon>Dikarya</taxon>
        <taxon>Ascomycota</taxon>
        <taxon>Pezizomycotina</taxon>
        <taxon>Sordariomycetes</taxon>
        <taxon>Hypocreomycetidae</taxon>
        <taxon>Hypocreales</taxon>
        <taxon>Nectriaceae</taxon>
        <taxon>Neonectria</taxon>
    </lineage>
</organism>
<evidence type="ECO:0000256" key="4">
    <source>
        <dbReference type="ARBA" id="ARBA00023002"/>
    </source>
</evidence>
<dbReference type="EMBL" id="JAZAVJ010000054">
    <property type="protein sequence ID" value="KAK7417702.1"/>
    <property type="molecule type" value="Genomic_DNA"/>
</dbReference>
<evidence type="ECO:0000256" key="3">
    <source>
        <dbReference type="ARBA" id="ARBA00022833"/>
    </source>
</evidence>
<reference evidence="6 7" key="1">
    <citation type="journal article" date="2025" name="Microbiol. Resour. Announc.">
        <title>Draft genome sequences for Neonectria magnoliae and Neonectria punicea, canker pathogens of Liriodendron tulipifera and Acer saccharum in West Virginia.</title>
        <authorList>
            <person name="Petronek H.M."/>
            <person name="Kasson M.T."/>
            <person name="Metheny A.M."/>
            <person name="Stauder C.M."/>
            <person name="Lovett B."/>
            <person name="Lynch S.C."/>
            <person name="Garnas J.R."/>
            <person name="Kasson L.R."/>
            <person name="Stajich J.E."/>
        </authorList>
    </citation>
    <scope>NUCLEOTIDE SEQUENCE [LARGE SCALE GENOMIC DNA]</scope>
    <source>
        <strain evidence="6 7">NRRL 64653</strain>
    </source>
</reference>
<protein>
    <recommendedName>
        <fullName evidence="5">Alcohol dehydrogenase-like C-terminal domain-containing protein</fullName>
    </recommendedName>
</protein>
<proteinExistence type="predicted"/>
<gene>
    <name evidence="6" type="ORF">QQX98_004358</name>
</gene>
<evidence type="ECO:0000256" key="1">
    <source>
        <dbReference type="ARBA" id="ARBA00001947"/>
    </source>
</evidence>
<comment type="cofactor">
    <cofactor evidence="1">
        <name>Zn(2+)</name>
        <dbReference type="ChEBI" id="CHEBI:29105"/>
    </cofactor>
</comment>